<accession>A0A1M7SCL4</accession>
<keyword evidence="2" id="KW-1185">Reference proteome</keyword>
<gene>
    <name evidence="1" type="ORF">SAMN02745215_00654</name>
</gene>
<evidence type="ECO:0000313" key="2">
    <source>
        <dbReference type="Proteomes" id="UP000184010"/>
    </source>
</evidence>
<dbReference type="RefSeq" id="WP_072771250.1">
    <property type="nucleotide sequence ID" value="NZ_FRDN01000004.1"/>
</dbReference>
<dbReference type="Proteomes" id="UP000184010">
    <property type="component" value="Unassembled WGS sequence"/>
</dbReference>
<dbReference type="EMBL" id="FRDN01000004">
    <property type="protein sequence ID" value="SHN56226.1"/>
    <property type="molecule type" value="Genomic_DNA"/>
</dbReference>
<organism evidence="1 2">
    <name type="scientific">Desulfitobacterium chlororespirans DSM 11544</name>
    <dbReference type="NCBI Taxonomy" id="1121395"/>
    <lineage>
        <taxon>Bacteria</taxon>
        <taxon>Bacillati</taxon>
        <taxon>Bacillota</taxon>
        <taxon>Clostridia</taxon>
        <taxon>Eubacteriales</taxon>
        <taxon>Desulfitobacteriaceae</taxon>
        <taxon>Desulfitobacterium</taxon>
    </lineage>
</organism>
<evidence type="ECO:0008006" key="3">
    <source>
        <dbReference type="Google" id="ProtNLM"/>
    </source>
</evidence>
<name>A0A1M7SCL4_9FIRM</name>
<reference evidence="2" key="1">
    <citation type="submission" date="2016-12" db="EMBL/GenBank/DDBJ databases">
        <authorList>
            <person name="Varghese N."/>
            <person name="Submissions S."/>
        </authorList>
    </citation>
    <scope>NUCLEOTIDE SEQUENCE [LARGE SCALE GENOMIC DNA]</scope>
    <source>
        <strain evidence="2">DSM 11544</strain>
    </source>
</reference>
<protein>
    <recommendedName>
        <fullName evidence="3">DUF4179 domain-containing protein</fullName>
    </recommendedName>
</protein>
<proteinExistence type="predicted"/>
<dbReference type="AlphaFoldDB" id="A0A1M7SCL4"/>
<dbReference type="STRING" id="1121395.SAMN02745215_00654"/>
<evidence type="ECO:0000313" key="1">
    <source>
        <dbReference type="EMBL" id="SHN56226.1"/>
    </source>
</evidence>
<sequence>MFRENYKNLFSQIKPDEILVDSAIQTTRNKARSRQKPLSSLRKPAAALVSICLCLSLAMPVLAANVEPVYQLMYLVSPQVAQLFMTVQKSDEDNGIKMDVVSAYIHDNIAEVYITMQDLTEQNRVDETIDLFDSYSINRPFASAAHCERVGYDAGTKTATFLITIEEWGNQNIVGDKITFSVREFLSHKKNYKDILVPIALSDVDVAESTQIVSSNGGGGLDYKKFVGGDQKPIALTPSAPMSEFSIDGISLSGIGYIEGKLHIQTAVKEPSDNDNHGFFYLKDGNGNRVDHNYSFAFSNQYEQPGRIEYDNYVFDIPQDEIGGYTLYGDFVTSGLKVEGSWRVTFPLESIKDQAK</sequence>